<evidence type="ECO:0000313" key="2">
    <source>
        <dbReference type="EMBL" id="MFD0959738.1"/>
    </source>
</evidence>
<sequence>MRNPAPWRQRYDGMLWLAILLGLFGQYLFLGRATGVSVPLYLLCIYGMFFYAAKGRLGGFERWRGQLRSGLLLLIPIFLLSMTYVLYSNPFFHRLNAIVLIILVTAQMMLVTKGGSVPWHRLKFYREMIRQLFVQPVLHIREPFLILGGWLRAGDEEGKERSHILKVLSGMLIAAPLLLIIVALLSSADGIFQSWINAIPQVLEQAGLDAVVARMLAALAIAVYLFCFMWSLLFPGKPRQAPSAPPEEEKAAIGMNAVTAGTVLICVNAVYALFAFLQFSYLFGAAEGLLPEGVAYAEYARQGFAELVLLSLMNQGLLLMGLHFILPAGALGELARRVLLSLLLCSTFVMLASAYIRLSLYEQAYGYTIARLLAHGFMIFLGLLLAAALIRVWVDRFSLAKAYLCGAIAAYVIMNYVNLDARVAENNAERYAASGEIDMSYLLTLSADAAPAMMELHRQHPDLAQLEEWLEDLAEDADDRAHWASWNYSWQRLRP</sequence>
<feature type="transmembrane region" description="Helical" evidence="1">
    <location>
        <begin position="304"/>
        <end position="326"/>
    </location>
</feature>
<accession>A0ABW3HQH7</accession>
<dbReference type="InterPro" id="IPR025291">
    <property type="entry name" value="DUF4153"/>
</dbReference>
<protein>
    <submittedName>
        <fullName evidence="2">DUF4153 domain-containing protein</fullName>
    </submittedName>
</protein>
<feature type="transmembrane region" description="Helical" evidence="1">
    <location>
        <begin position="338"/>
        <end position="360"/>
    </location>
</feature>
<feature type="transmembrane region" description="Helical" evidence="1">
    <location>
        <begin position="212"/>
        <end position="233"/>
    </location>
</feature>
<feature type="transmembrane region" description="Helical" evidence="1">
    <location>
        <begin position="372"/>
        <end position="394"/>
    </location>
</feature>
<evidence type="ECO:0000256" key="1">
    <source>
        <dbReference type="SAM" id="Phobius"/>
    </source>
</evidence>
<organism evidence="2 3">
    <name type="scientific">Paenibacillus chungangensis</name>
    <dbReference type="NCBI Taxonomy" id="696535"/>
    <lineage>
        <taxon>Bacteria</taxon>
        <taxon>Bacillati</taxon>
        <taxon>Bacillota</taxon>
        <taxon>Bacilli</taxon>
        <taxon>Bacillales</taxon>
        <taxon>Paenibacillaceae</taxon>
        <taxon>Paenibacillus</taxon>
    </lineage>
</organism>
<feature type="transmembrane region" description="Helical" evidence="1">
    <location>
        <begin position="65"/>
        <end position="85"/>
    </location>
</feature>
<proteinExistence type="predicted"/>
<dbReference type="EMBL" id="JBHTJZ010000011">
    <property type="protein sequence ID" value="MFD0959738.1"/>
    <property type="molecule type" value="Genomic_DNA"/>
</dbReference>
<feature type="transmembrane region" description="Helical" evidence="1">
    <location>
        <begin position="171"/>
        <end position="192"/>
    </location>
</feature>
<name>A0ABW3HQH7_9BACL</name>
<gene>
    <name evidence="2" type="ORF">ACFQ2I_10085</name>
</gene>
<feature type="transmembrane region" description="Helical" evidence="1">
    <location>
        <begin position="91"/>
        <end position="111"/>
    </location>
</feature>
<feature type="transmembrane region" description="Helical" evidence="1">
    <location>
        <begin position="253"/>
        <end position="283"/>
    </location>
</feature>
<feature type="transmembrane region" description="Helical" evidence="1">
    <location>
        <begin position="12"/>
        <end position="30"/>
    </location>
</feature>
<dbReference type="Proteomes" id="UP001596989">
    <property type="component" value="Unassembled WGS sequence"/>
</dbReference>
<reference evidence="3" key="1">
    <citation type="journal article" date="2019" name="Int. J. Syst. Evol. Microbiol.">
        <title>The Global Catalogue of Microorganisms (GCM) 10K type strain sequencing project: providing services to taxonomists for standard genome sequencing and annotation.</title>
        <authorList>
            <consortium name="The Broad Institute Genomics Platform"/>
            <consortium name="The Broad Institute Genome Sequencing Center for Infectious Disease"/>
            <person name="Wu L."/>
            <person name="Ma J."/>
        </authorList>
    </citation>
    <scope>NUCLEOTIDE SEQUENCE [LARGE SCALE GENOMIC DNA]</scope>
    <source>
        <strain evidence="3">CCUG 59129</strain>
    </source>
</reference>
<comment type="caution">
    <text evidence="2">The sequence shown here is derived from an EMBL/GenBank/DDBJ whole genome shotgun (WGS) entry which is preliminary data.</text>
</comment>
<keyword evidence="3" id="KW-1185">Reference proteome</keyword>
<keyword evidence="1" id="KW-0812">Transmembrane</keyword>
<keyword evidence="1" id="KW-0472">Membrane</keyword>
<dbReference type="Pfam" id="PF13687">
    <property type="entry name" value="DUF4153"/>
    <property type="match status" value="1"/>
</dbReference>
<feature type="transmembrane region" description="Helical" evidence="1">
    <location>
        <begin position="36"/>
        <end position="53"/>
    </location>
</feature>
<evidence type="ECO:0000313" key="3">
    <source>
        <dbReference type="Proteomes" id="UP001596989"/>
    </source>
</evidence>
<dbReference type="RefSeq" id="WP_377563978.1">
    <property type="nucleotide sequence ID" value="NZ_JBHTJZ010000011.1"/>
</dbReference>
<keyword evidence="1" id="KW-1133">Transmembrane helix</keyword>